<name>A0A5C6BFK0_9BACT</name>
<reference evidence="1 2" key="1">
    <citation type="journal article" date="2020" name="Antonie Van Leeuwenhoek">
        <title>Rhodopirellula heiligendammensis sp. nov., Rhodopirellula pilleata sp. nov., and Rhodopirellula solitaria sp. nov. isolated from natural or artificial marine surfaces in Northern Germany and California, USA, and emended description of the genus Rhodopirellula.</title>
        <authorList>
            <person name="Kallscheuer N."/>
            <person name="Wiegand S."/>
            <person name="Jogler M."/>
            <person name="Boedeker C."/>
            <person name="Peeters S.H."/>
            <person name="Rast P."/>
            <person name="Heuer A."/>
            <person name="Jetten M.S.M."/>
            <person name="Rohde M."/>
            <person name="Jogler C."/>
        </authorList>
    </citation>
    <scope>NUCLEOTIDE SEQUENCE [LARGE SCALE GENOMIC DNA]</scope>
    <source>
        <strain evidence="1 2">Poly21</strain>
    </source>
</reference>
<keyword evidence="2" id="KW-1185">Reference proteome</keyword>
<protein>
    <recommendedName>
        <fullName evidence="3">Response regulatory domain-containing protein</fullName>
    </recommendedName>
</protein>
<organism evidence="1 2">
    <name type="scientific">Allorhodopirellula heiligendammensis</name>
    <dbReference type="NCBI Taxonomy" id="2714739"/>
    <lineage>
        <taxon>Bacteria</taxon>
        <taxon>Pseudomonadati</taxon>
        <taxon>Planctomycetota</taxon>
        <taxon>Planctomycetia</taxon>
        <taxon>Pirellulales</taxon>
        <taxon>Pirellulaceae</taxon>
        <taxon>Allorhodopirellula</taxon>
    </lineage>
</organism>
<dbReference type="AlphaFoldDB" id="A0A5C6BFK0"/>
<dbReference type="RefSeq" id="WP_302119840.1">
    <property type="nucleotide sequence ID" value="NZ_SJPU01000003.1"/>
</dbReference>
<comment type="caution">
    <text evidence="1">The sequence shown here is derived from an EMBL/GenBank/DDBJ whole genome shotgun (WGS) entry which is preliminary data.</text>
</comment>
<evidence type="ECO:0000313" key="2">
    <source>
        <dbReference type="Proteomes" id="UP000319908"/>
    </source>
</evidence>
<evidence type="ECO:0008006" key="3">
    <source>
        <dbReference type="Google" id="ProtNLM"/>
    </source>
</evidence>
<proteinExistence type="predicted"/>
<accession>A0A5C6BFK0</accession>
<dbReference type="EMBL" id="SJPU01000003">
    <property type="protein sequence ID" value="TWU10417.1"/>
    <property type="molecule type" value="Genomic_DNA"/>
</dbReference>
<sequence>MKTSHSKRLLPQRAVSQREAGVGPPPLFACDSLLWIGDAEHPAVSAAWHLCQNHCDAISIRRSISDALAAPPRQSITHLVVAQTNRHERDCWAIDGPELAALRNQFSSVKTLVLRGPLVAPTVRLPAQSSSTQGPATPDWVDSIALSEAATYLRYWLANSHVELSGEADRGTSDRRSGLATMPEFRIADLPPIVVVAARYQYAASLIDSISLLFNGCEGPEPMVQWQRDVTPRSGRGFATVMWDESVATPETAERWPDRCGRAPQARHVWMTGMASPQQRRLALEQGVHQVLDKPGRLECLVASLRAA</sequence>
<gene>
    <name evidence="1" type="ORF">Poly21_43210</name>
</gene>
<dbReference type="Proteomes" id="UP000319908">
    <property type="component" value="Unassembled WGS sequence"/>
</dbReference>
<evidence type="ECO:0000313" key="1">
    <source>
        <dbReference type="EMBL" id="TWU10417.1"/>
    </source>
</evidence>